<accession>A0AAN8P9J0</accession>
<dbReference type="InterPro" id="IPR028596">
    <property type="entry name" value="KATNA1"/>
</dbReference>
<dbReference type="GO" id="GO:0008017">
    <property type="term" value="F:microtubule binding"/>
    <property type="evidence" value="ECO:0007669"/>
    <property type="project" value="UniProtKB-UniRule"/>
</dbReference>
<keyword evidence="7 8" id="KW-0413">Isomerase</keyword>
<organism evidence="11 12">
    <name type="scientific">Polyplax serrata</name>
    <name type="common">Common mouse louse</name>
    <dbReference type="NCBI Taxonomy" id="468196"/>
    <lineage>
        <taxon>Eukaryota</taxon>
        <taxon>Metazoa</taxon>
        <taxon>Ecdysozoa</taxon>
        <taxon>Arthropoda</taxon>
        <taxon>Hexapoda</taxon>
        <taxon>Insecta</taxon>
        <taxon>Pterygota</taxon>
        <taxon>Neoptera</taxon>
        <taxon>Paraneoptera</taxon>
        <taxon>Psocodea</taxon>
        <taxon>Troctomorpha</taxon>
        <taxon>Phthiraptera</taxon>
        <taxon>Anoplura</taxon>
        <taxon>Polyplacidae</taxon>
        <taxon>Polyplax</taxon>
    </lineage>
</organism>
<evidence type="ECO:0000256" key="8">
    <source>
        <dbReference type="HAMAP-Rule" id="MF_03023"/>
    </source>
</evidence>
<dbReference type="AlphaFoldDB" id="A0AAN8P9J0"/>
<evidence type="ECO:0000256" key="9">
    <source>
        <dbReference type="SAM" id="MobiDB-lite"/>
    </source>
</evidence>
<dbReference type="InterPro" id="IPR027417">
    <property type="entry name" value="P-loop_NTPase"/>
</dbReference>
<dbReference type="EMBL" id="JAWJWE010000004">
    <property type="protein sequence ID" value="KAK6636785.1"/>
    <property type="molecule type" value="Genomic_DNA"/>
</dbReference>
<dbReference type="Pfam" id="PF09336">
    <property type="entry name" value="Vps4_C"/>
    <property type="match status" value="1"/>
</dbReference>
<dbReference type="Gene3D" id="3.40.50.300">
    <property type="entry name" value="P-loop containing nucleotide triphosphate hydrolases"/>
    <property type="match status" value="1"/>
</dbReference>
<comment type="catalytic activity">
    <reaction evidence="8">
        <text>n ATP + n H2O + a microtubule = n ADP + n phosphate + (n+1) alpha/beta tubulin heterodimers.</text>
        <dbReference type="EC" id="5.6.1.1"/>
    </reaction>
</comment>
<feature type="region of interest" description="Disordered" evidence="9">
    <location>
        <begin position="262"/>
        <end position="289"/>
    </location>
</feature>
<dbReference type="FunFam" id="1.10.8.60:FF:000025">
    <property type="entry name" value="Katanin p60 ATPase-containing subunit A1"/>
    <property type="match status" value="1"/>
</dbReference>
<comment type="caution">
    <text evidence="11">The sequence shown here is derived from an EMBL/GenBank/DDBJ whole genome shotgun (WGS) entry which is preliminary data.</text>
</comment>
<dbReference type="InterPro" id="IPR041569">
    <property type="entry name" value="AAA_lid_3"/>
</dbReference>
<feature type="region of interest" description="Disordered" evidence="9">
    <location>
        <begin position="186"/>
        <end position="247"/>
    </location>
</feature>
<dbReference type="PANTHER" id="PTHR23074:SF152">
    <property type="entry name" value="KATANIN P60 ATPASE-CONTAINING SUBUNIT A1"/>
    <property type="match status" value="1"/>
</dbReference>
<evidence type="ECO:0000256" key="7">
    <source>
        <dbReference type="ARBA" id="ARBA00023235"/>
    </source>
</evidence>
<comment type="subcellular location">
    <subcellularLocation>
        <location evidence="1">Cytoplasm</location>
        <location evidence="1">Cytoskeleton</location>
    </subcellularLocation>
    <subcellularLocation>
        <location evidence="8">Cytoplasm</location>
    </subcellularLocation>
    <subcellularLocation>
        <location evidence="8">Cytoplasm</location>
        <location evidence="8">Cytoskeleton</location>
        <location evidence="8">Microtubule organizing center</location>
        <location evidence="8">Centrosome</location>
    </subcellularLocation>
    <subcellularLocation>
        <location evidence="8">Cytoplasm</location>
        <location evidence="8">Cytoskeleton</location>
        <location evidence="8">Spindle pole</location>
    </subcellularLocation>
    <subcellularLocation>
        <location evidence="8">Cytoplasm</location>
        <location evidence="8">Cytoskeleton</location>
        <location evidence="8">Spindle</location>
    </subcellularLocation>
    <text evidence="8">Predominantly cytoplasmic. Also localized to the interphase centrosome and the mitotic spindle poles. Enhanced recruitment to the mitotic spindle poles requires microtubules and interaction with KATNB1.</text>
</comment>
<dbReference type="GO" id="GO:0005874">
    <property type="term" value="C:microtubule"/>
    <property type="evidence" value="ECO:0007669"/>
    <property type="project" value="UniProtKB-KW"/>
</dbReference>
<dbReference type="GO" id="GO:0008568">
    <property type="term" value="F:microtubule severing ATPase activity"/>
    <property type="evidence" value="ECO:0007669"/>
    <property type="project" value="UniProtKB-EC"/>
</dbReference>
<dbReference type="InterPro" id="IPR015415">
    <property type="entry name" value="Spast_Vps4_C"/>
</dbReference>
<feature type="compositionally biased region" description="Polar residues" evidence="9">
    <location>
        <begin position="186"/>
        <end position="197"/>
    </location>
</feature>
<evidence type="ECO:0000256" key="6">
    <source>
        <dbReference type="ARBA" id="ARBA00023212"/>
    </source>
</evidence>
<sequence length="641" mass="72291">MRADETTFHTHEQYIIRTPFLPLISLVPVYLKHLKSLQMVYNSGVFSTGRTGMNERNSPPQPPPPPPPHEGVGDKDVEVEFEVTQTLPIGSYLRGFHPPILLDCTVLFRYTGVELLNCRTTTCVLYLFRPPRVVPYGDKTLKQLVTVNKYFITSAQHTTMSPMTRMMDSLVIDPFSPFAFTKITTTHRPTKATNLNRRSGLKATPKPSPVKAEHNNSNVNTTNNSFQEYPYQHRTDDSDAKKNSVTNDRWIQSLRRRDPEIQPTLPAIGSRGRSSQSTAISSRKSRSVERLMKTPKARLPGNASHTLGRNIKKILQEYNNLSTPEDSQEEDKVFPGNGFESHLVDVLEKDIILRKPNVQWSRVAGLQEAKALLQEAMVLPVLMPDFFKGIRRPWKGVLMVGPPGTGKTMLAKAVATECGTTFFNVSSSTITSKYRGESEKLVRLLFEMARFYSPSTIFIDELDALCSQRGTDSEHEASRRFKAELLIQMDGLNSNVVPDEKVIMVLGATNHPWDIDEAFRRRFEKRVYIPMPDDEARSELINLCLKGVSVDPNLDTNVVADKLKGYTGSDITSLCRDAALMSMRRKITGRSPEEIKKIKKEDVDLPVTMDDFLEALTKCKPSVSPADVTRYKAWMKEFGSC</sequence>
<dbReference type="Proteomes" id="UP001372834">
    <property type="component" value="Unassembled WGS sequence"/>
</dbReference>
<keyword evidence="3 8" id="KW-0493">Microtubule</keyword>
<feature type="domain" description="AAA+ ATPase" evidence="10">
    <location>
        <begin position="393"/>
        <end position="533"/>
    </location>
</feature>
<keyword evidence="8" id="KW-0131">Cell cycle</keyword>
<dbReference type="GO" id="GO:0005737">
    <property type="term" value="C:cytoplasm"/>
    <property type="evidence" value="ECO:0007669"/>
    <property type="project" value="UniProtKB-SubCell"/>
</dbReference>
<evidence type="ECO:0000256" key="1">
    <source>
        <dbReference type="ARBA" id="ARBA00004245"/>
    </source>
</evidence>
<keyword evidence="4 8" id="KW-0547">Nucleotide-binding</keyword>
<dbReference type="EC" id="5.6.1.1" evidence="8"/>
<dbReference type="GO" id="GO:0051013">
    <property type="term" value="P:microtubule severing"/>
    <property type="evidence" value="ECO:0007669"/>
    <property type="project" value="UniProtKB-UniRule"/>
</dbReference>
<dbReference type="PROSITE" id="PS00674">
    <property type="entry name" value="AAA"/>
    <property type="match status" value="1"/>
</dbReference>
<feature type="compositionally biased region" description="Low complexity" evidence="9">
    <location>
        <begin position="215"/>
        <end position="225"/>
    </location>
</feature>
<proteinExistence type="inferred from homology"/>
<comment type="function">
    <text evidence="8">Catalytic subunit of a complex which severs microtubules in an ATP-dependent manner. Microtubule severing may promote rapid reorganization of cellular microtubule arrays and the release of microtubules from the centrosome following nucleation.</text>
</comment>
<feature type="compositionally biased region" description="Basic and acidic residues" evidence="9">
    <location>
        <begin position="231"/>
        <end position="242"/>
    </location>
</feature>
<keyword evidence="5 8" id="KW-0067">ATP-binding</keyword>
<feature type="binding site" evidence="8">
    <location>
        <begin position="401"/>
        <end position="408"/>
    </location>
    <ligand>
        <name>ATP</name>
        <dbReference type="ChEBI" id="CHEBI:30616"/>
    </ligand>
</feature>
<protein>
    <recommendedName>
        <fullName evidence="8">Katanin p60 ATPase-containing subunit A1</fullName>
        <shortName evidence="8">Katanin p60 subunit A1</shortName>
        <ecNumber evidence="8">5.6.1.1</ecNumber>
    </recommendedName>
    <alternativeName>
        <fullName evidence="8">p60 katanin</fullName>
    </alternativeName>
</protein>
<comment type="similarity">
    <text evidence="8">Belongs to the AAA ATPase family. Katanin p60 subunit A1 subfamily.</text>
</comment>
<keyword evidence="2 8" id="KW-0963">Cytoplasm</keyword>
<keyword evidence="6 8" id="KW-0206">Cytoskeleton</keyword>
<comment type="activity regulation">
    <text evidence="8">ATPase activity is stimulated by microtubules, which promote homooligomerization. ATP-dependent microtubule severing is stimulated by interaction with KATNB1.</text>
</comment>
<evidence type="ECO:0000313" key="11">
    <source>
        <dbReference type="EMBL" id="KAK6636785.1"/>
    </source>
</evidence>
<feature type="region of interest" description="Disordered" evidence="9">
    <location>
        <begin position="50"/>
        <end position="74"/>
    </location>
</feature>
<dbReference type="SMART" id="SM00382">
    <property type="entry name" value="AAA"/>
    <property type="match status" value="1"/>
</dbReference>
<dbReference type="Gene3D" id="1.10.8.60">
    <property type="match status" value="1"/>
</dbReference>
<gene>
    <name evidence="8" type="primary">KATNA1</name>
    <name evidence="11" type="ORF">RUM43_010448</name>
</gene>
<dbReference type="InterPro" id="IPR003959">
    <property type="entry name" value="ATPase_AAA_core"/>
</dbReference>
<evidence type="ECO:0000313" key="12">
    <source>
        <dbReference type="Proteomes" id="UP001372834"/>
    </source>
</evidence>
<evidence type="ECO:0000256" key="2">
    <source>
        <dbReference type="ARBA" id="ARBA00022490"/>
    </source>
</evidence>
<dbReference type="InterPro" id="IPR003593">
    <property type="entry name" value="AAA+_ATPase"/>
</dbReference>
<feature type="compositionally biased region" description="Pro residues" evidence="9">
    <location>
        <begin position="59"/>
        <end position="69"/>
    </location>
</feature>
<dbReference type="GO" id="GO:0000922">
    <property type="term" value="C:spindle pole"/>
    <property type="evidence" value="ECO:0007669"/>
    <property type="project" value="UniProtKB-SubCell"/>
</dbReference>
<evidence type="ECO:0000259" key="10">
    <source>
        <dbReference type="SMART" id="SM00382"/>
    </source>
</evidence>
<keyword evidence="8" id="KW-0132">Cell division</keyword>
<dbReference type="SUPFAM" id="SSF52540">
    <property type="entry name" value="P-loop containing nucleoside triphosphate hydrolases"/>
    <property type="match status" value="1"/>
</dbReference>
<evidence type="ECO:0000256" key="5">
    <source>
        <dbReference type="ARBA" id="ARBA00022840"/>
    </source>
</evidence>
<dbReference type="FunFam" id="3.40.50.300:FF:000159">
    <property type="entry name" value="Katanin p60 ATPase-containing subunit A1"/>
    <property type="match status" value="1"/>
</dbReference>
<comment type="subunit">
    <text evidence="8">Can homooligomerize into hexameric rings, which may be promoted by interaction with microtubules. Interacts with KATNB1, which may serve as a targeting subunit.</text>
</comment>
<dbReference type="PANTHER" id="PTHR23074">
    <property type="entry name" value="AAA DOMAIN-CONTAINING"/>
    <property type="match status" value="1"/>
</dbReference>
<dbReference type="InterPro" id="IPR003960">
    <property type="entry name" value="ATPase_AAA_CS"/>
</dbReference>
<evidence type="ECO:0000256" key="4">
    <source>
        <dbReference type="ARBA" id="ARBA00022741"/>
    </source>
</evidence>
<dbReference type="Pfam" id="PF00004">
    <property type="entry name" value="AAA"/>
    <property type="match status" value="1"/>
</dbReference>
<name>A0AAN8P9J0_POLSC</name>
<dbReference type="InterPro" id="IPR050304">
    <property type="entry name" value="MT-severing_AAA_ATPase"/>
</dbReference>
<dbReference type="GO" id="GO:0005813">
    <property type="term" value="C:centrosome"/>
    <property type="evidence" value="ECO:0007669"/>
    <property type="project" value="UniProtKB-SubCell"/>
</dbReference>
<evidence type="ECO:0000256" key="3">
    <source>
        <dbReference type="ARBA" id="ARBA00022701"/>
    </source>
</evidence>
<dbReference type="HAMAP" id="MF_03023">
    <property type="entry name" value="Katanin_p60_A1"/>
    <property type="match status" value="1"/>
</dbReference>
<dbReference type="GO" id="GO:0005524">
    <property type="term" value="F:ATP binding"/>
    <property type="evidence" value="ECO:0007669"/>
    <property type="project" value="UniProtKB-KW"/>
</dbReference>
<reference evidence="11 12" key="1">
    <citation type="submission" date="2023-10" db="EMBL/GenBank/DDBJ databases">
        <title>Genomes of two closely related lineages of the louse Polyplax serrata with different host specificities.</title>
        <authorList>
            <person name="Martinu J."/>
            <person name="Tarabai H."/>
            <person name="Stefka J."/>
            <person name="Hypsa V."/>
        </authorList>
    </citation>
    <scope>NUCLEOTIDE SEQUENCE [LARGE SCALE GENOMIC DNA]</scope>
    <source>
        <strain evidence="11">HR10_N</strain>
    </source>
</reference>
<feature type="compositionally biased region" description="Polar residues" evidence="9">
    <location>
        <begin position="272"/>
        <end position="282"/>
    </location>
</feature>
<dbReference type="GO" id="GO:0016887">
    <property type="term" value="F:ATP hydrolysis activity"/>
    <property type="evidence" value="ECO:0007669"/>
    <property type="project" value="InterPro"/>
</dbReference>
<dbReference type="GO" id="GO:0051301">
    <property type="term" value="P:cell division"/>
    <property type="evidence" value="ECO:0007669"/>
    <property type="project" value="UniProtKB-KW"/>
</dbReference>
<dbReference type="Pfam" id="PF17862">
    <property type="entry name" value="AAA_lid_3"/>
    <property type="match status" value="1"/>
</dbReference>
<keyword evidence="8" id="KW-0498">Mitosis</keyword>